<dbReference type="RefSeq" id="WP_394417063.1">
    <property type="nucleotide sequence ID" value="NZ_JBIGIC010000020.1"/>
</dbReference>
<reference evidence="1 2" key="1">
    <citation type="submission" date="2024-08" db="EMBL/GenBank/DDBJ databases">
        <authorList>
            <person name="Lu H."/>
        </authorList>
    </citation>
    <scope>NUCLEOTIDE SEQUENCE [LARGE SCALE GENOMIC DNA]</scope>
    <source>
        <strain evidence="1 2">BYS78W</strain>
    </source>
</reference>
<name>A0ABW7HK09_9BURK</name>
<evidence type="ECO:0000313" key="1">
    <source>
        <dbReference type="EMBL" id="MFG6490215.1"/>
    </source>
</evidence>
<organism evidence="1 2">
    <name type="scientific">Pelomonas candidula</name>
    <dbReference type="NCBI Taxonomy" id="3299025"/>
    <lineage>
        <taxon>Bacteria</taxon>
        <taxon>Pseudomonadati</taxon>
        <taxon>Pseudomonadota</taxon>
        <taxon>Betaproteobacteria</taxon>
        <taxon>Burkholderiales</taxon>
        <taxon>Sphaerotilaceae</taxon>
        <taxon>Roseateles</taxon>
    </lineage>
</organism>
<sequence>MQFQSTVELLNALEAEKAAGKAVQIAHRLMYVC</sequence>
<accession>A0ABW7HK09</accession>
<dbReference type="EMBL" id="JBIGIC010000020">
    <property type="protein sequence ID" value="MFG6490215.1"/>
    <property type="molecule type" value="Genomic_DNA"/>
</dbReference>
<comment type="caution">
    <text evidence="1">The sequence shown here is derived from an EMBL/GenBank/DDBJ whole genome shotgun (WGS) entry which is preliminary data.</text>
</comment>
<protein>
    <submittedName>
        <fullName evidence="1">Uncharacterized protein</fullName>
    </submittedName>
</protein>
<proteinExistence type="predicted"/>
<evidence type="ECO:0000313" key="2">
    <source>
        <dbReference type="Proteomes" id="UP001606134"/>
    </source>
</evidence>
<keyword evidence="2" id="KW-1185">Reference proteome</keyword>
<gene>
    <name evidence="1" type="ORF">ACG04R_26320</name>
</gene>
<dbReference type="Proteomes" id="UP001606134">
    <property type="component" value="Unassembled WGS sequence"/>
</dbReference>